<dbReference type="RefSeq" id="WP_262568442.1">
    <property type="nucleotide sequence ID" value="NZ_JAPFCC010000001.1"/>
</dbReference>
<keyword evidence="2" id="KW-1185">Reference proteome</keyword>
<gene>
    <name evidence="1" type="ORF">NX722_13505</name>
</gene>
<organism evidence="1 2">
    <name type="scientific">Endozoicomonas gorgoniicola</name>
    <dbReference type="NCBI Taxonomy" id="1234144"/>
    <lineage>
        <taxon>Bacteria</taxon>
        <taxon>Pseudomonadati</taxon>
        <taxon>Pseudomonadota</taxon>
        <taxon>Gammaproteobacteria</taxon>
        <taxon>Oceanospirillales</taxon>
        <taxon>Endozoicomonadaceae</taxon>
        <taxon>Endozoicomonas</taxon>
    </lineage>
</organism>
<dbReference type="EMBL" id="JAPFCC010000001">
    <property type="protein sequence ID" value="MCW7553624.1"/>
    <property type="molecule type" value="Genomic_DNA"/>
</dbReference>
<accession>A0ABT3MW68</accession>
<comment type="caution">
    <text evidence="1">The sequence shown here is derived from an EMBL/GenBank/DDBJ whole genome shotgun (WGS) entry which is preliminary data.</text>
</comment>
<sequence>MANKKKINLSRLNREQKQRVWRRIQETNPPLANLLTDIGFQSLKDQFGAEVVVEVSTPEAADNGQY</sequence>
<evidence type="ECO:0000313" key="2">
    <source>
        <dbReference type="Proteomes" id="UP001209854"/>
    </source>
</evidence>
<proteinExistence type="predicted"/>
<name>A0ABT3MW68_9GAMM</name>
<evidence type="ECO:0000313" key="1">
    <source>
        <dbReference type="EMBL" id="MCW7553624.1"/>
    </source>
</evidence>
<dbReference type="Proteomes" id="UP001209854">
    <property type="component" value="Unassembled WGS sequence"/>
</dbReference>
<reference evidence="1 2" key="1">
    <citation type="submission" date="2022-10" db="EMBL/GenBank/DDBJ databases">
        <title>High-quality genome sequences of two octocoral-associated bacteria, Endozoicomonas euniceicola EF212 and Endozoicomonas gorgoniicola PS125.</title>
        <authorList>
            <person name="Chiou Y.-J."/>
            <person name="Chen Y.-H."/>
        </authorList>
    </citation>
    <scope>NUCLEOTIDE SEQUENCE [LARGE SCALE GENOMIC DNA]</scope>
    <source>
        <strain evidence="1 2">PS125</strain>
    </source>
</reference>
<protein>
    <submittedName>
        <fullName evidence="1">Uncharacterized protein</fullName>
    </submittedName>
</protein>